<dbReference type="Proteomes" id="UP001321486">
    <property type="component" value="Plasmid pNBRC108728a"/>
</dbReference>
<evidence type="ECO:0000313" key="1">
    <source>
        <dbReference type="EMBL" id="BDZ52748.1"/>
    </source>
</evidence>
<protein>
    <submittedName>
        <fullName evidence="1">Uncharacterized protein</fullName>
    </submittedName>
</protein>
<geneLocation type="plasmid" evidence="1 2">
    <name>pNBRC108728a</name>
</geneLocation>
<sequence length="131" mass="14520">MTDSTNPFRGAERRFDAKDRIVKIEVIHQEMQTARGWGAVSLKLVVQHSGKNFVAHLNRGVLVGNVRHQQITYGRDGLINVVALPAIPVARYSQKGLEAAVEAALEVLDDAWGSDQRLAAFARPFDEDEVK</sequence>
<accession>A0ABM8GW98</accession>
<proteinExistence type="predicted"/>
<reference evidence="2" key="1">
    <citation type="journal article" date="2019" name="Int. J. Syst. Evol. Microbiol.">
        <title>The Global Catalogue of Microorganisms (GCM) 10K type strain sequencing project: providing services to taxonomists for standard genome sequencing and annotation.</title>
        <authorList>
            <consortium name="The Broad Institute Genomics Platform"/>
            <consortium name="The Broad Institute Genome Sequencing Center for Infectious Disease"/>
            <person name="Wu L."/>
            <person name="Ma J."/>
        </authorList>
    </citation>
    <scope>NUCLEOTIDE SEQUENCE [LARGE SCALE GENOMIC DNA]</scope>
    <source>
        <strain evidence="2">NBRC 108728</strain>
    </source>
</reference>
<dbReference type="RefSeq" id="WP_286347030.1">
    <property type="nucleotide sequence ID" value="NZ_AP027733.1"/>
</dbReference>
<name>A0ABM8GW98_9MICO</name>
<dbReference type="EMBL" id="AP027733">
    <property type="protein sequence ID" value="BDZ52748.1"/>
    <property type="molecule type" value="Genomic_DNA"/>
</dbReference>
<evidence type="ECO:0000313" key="2">
    <source>
        <dbReference type="Proteomes" id="UP001321486"/>
    </source>
</evidence>
<gene>
    <name evidence="1" type="ORF">GCM10025867_49890</name>
</gene>
<organism evidence="1 2">
    <name type="scientific">Frondihabitans sucicola</name>
    <dbReference type="NCBI Taxonomy" id="1268041"/>
    <lineage>
        <taxon>Bacteria</taxon>
        <taxon>Bacillati</taxon>
        <taxon>Actinomycetota</taxon>
        <taxon>Actinomycetes</taxon>
        <taxon>Micrococcales</taxon>
        <taxon>Microbacteriaceae</taxon>
        <taxon>Frondihabitans</taxon>
    </lineage>
</organism>
<keyword evidence="2" id="KW-1185">Reference proteome</keyword>
<keyword evidence="1" id="KW-0614">Plasmid</keyword>